<dbReference type="RefSeq" id="WP_203699657.1">
    <property type="nucleotide sequence ID" value="NZ_BAAALU010000022.1"/>
</dbReference>
<evidence type="ECO:0000259" key="3">
    <source>
        <dbReference type="Pfam" id="PF13490"/>
    </source>
</evidence>
<organism evidence="4 5">
    <name type="scientific">Asanoa iriomotensis</name>
    <dbReference type="NCBI Taxonomy" id="234613"/>
    <lineage>
        <taxon>Bacteria</taxon>
        <taxon>Bacillati</taxon>
        <taxon>Actinomycetota</taxon>
        <taxon>Actinomycetes</taxon>
        <taxon>Micromonosporales</taxon>
        <taxon>Micromonosporaceae</taxon>
        <taxon>Asanoa</taxon>
    </lineage>
</organism>
<keyword evidence="5" id="KW-1185">Reference proteome</keyword>
<dbReference type="EMBL" id="BONC01000001">
    <property type="protein sequence ID" value="GIF53914.1"/>
    <property type="molecule type" value="Genomic_DNA"/>
</dbReference>
<reference evidence="4 5" key="1">
    <citation type="submission" date="2021-01" db="EMBL/GenBank/DDBJ databases">
        <title>Whole genome shotgun sequence of Asanoa iriomotensis NBRC 100142.</title>
        <authorList>
            <person name="Komaki H."/>
            <person name="Tamura T."/>
        </authorList>
    </citation>
    <scope>NUCLEOTIDE SEQUENCE [LARGE SCALE GENOMIC DNA]</scope>
    <source>
        <strain evidence="4 5">NBRC 100142</strain>
    </source>
</reference>
<accession>A0ABQ4BTQ7</accession>
<name>A0ABQ4BTQ7_9ACTN</name>
<dbReference type="InterPro" id="IPR027383">
    <property type="entry name" value="Znf_put"/>
</dbReference>
<dbReference type="Proteomes" id="UP000624325">
    <property type="component" value="Unassembled WGS sequence"/>
</dbReference>
<feature type="domain" description="Putative zinc-finger" evidence="3">
    <location>
        <begin position="10"/>
        <end position="37"/>
    </location>
</feature>
<evidence type="ECO:0000313" key="4">
    <source>
        <dbReference type="EMBL" id="GIF53914.1"/>
    </source>
</evidence>
<evidence type="ECO:0000256" key="2">
    <source>
        <dbReference type="ARBA" id="ARBA00023163"/>
    </source>
</evidence>
<keyword evidence="2" id="KW-0804">Transcription</keyword>
<comment type="caution">
    <text evidence="4">The sequence shown here is derived from an EMBL/GenBank/DDBJ whole genome shotgun (WGS) entry which is preliminary data.</text>
</comment>
<gene>
    <name evidence="4" type="ORF">Air01nite_00090</name>
</gene>
<protein>
    <recommendedName>
        <fullName evidence="3">Putative zinc-finger domain-containing protein</fullName>
    </recommendedName>
</protein>
<proteinExistence type="predicted"/>
<dbReference type="Pfam" id="PF13490">
    <property type="entry name" value="zf-HC2"/>
    <property type="match status" value="1"/>
</dbReference>
<evidence type="ECO:0000256" key="1">
    <source>
        <dbReference type="ARBA" id="ARBA00023015"/>
    </source>
</evidence>
<sequence>MSRCPLTHSVGALLLGALEPRERADLLRHLPHCARCRAAVVDLAPLPGLLNLLRPRP</sequence>
<dbReference type="Gene3D" id="1.10.10.1320">
    <property type="entry name" value="Anti-sigma factor, zinc-finger domain"/>
    <property type="match status" value="1"/>
</dbReference>
<dbReference type="InterPro" id="IPR041916">
    <property type="entry name" value="Anti_sigma_zinc_sf"/>
</dbReference>
<evidence type="ECO:0000313" key="5">
    <source>
        <dbReference type="Proteomes" id="UP000624325"/>
    </source>
</evidence>
<keyword evidence="1" id="KW-0805">Transcription regulation</keyword>